<evidence type="ECO:0000256" key="1">
    <source>
        <dbReference type="ARBA" id="ARBA00022553"/>
    </source>
</evidence>
<feature type="modified residue" description="4-aspartylphosphate" evidence="2">
    <location>
        <position position="53"/>
    </location>
</feature>
<evidence type="ECO:0000259" key="3">
    <source>
        <dbReference type="PROSITE" id="PS50110"/>
    </source>
</evidence>
<proteinExistence type="predicted"/>
<dbReference type="InterPro" id="IPR011006">
    <property type="entry name" value="CheY-like_superfamily"/>
</dbReference>
<gene>
    <name evidence="4" type="ORF">SAMN04487931_103192</name>
</gene>
<dbReference type="RefSeq" id="WP_014957862.1">
    <property type="nucleotide sequence ID" value="NZ_FNLL01000003.1"/>
</dbReference>
<evidence type="ECO:0000313" key="4">
    <source>
        <dbReference type="EMBL" id="SDT95697.1"/>
    </source>
</evidence>
<dbReference type="GO" id="GO:0000160">
    <property type="term" value="P:phosphorelay signal transduction system"/>
    <property type="evidence" value="ECO:0007669"/>
    <property type="project" value="InterPro"/>
</dbReference>
<dbReference type="PANTHER" id="PTHR44591">
    <property type="entry name" value="STRESS RESPONSE REGULATOR PROTEIN 1"/>
    <property type="match status" value="1"/>
</dbReference>
<keyword evidence="1 2" id="KW-0597">Phosphoprotein</keyword>
<dbReference type="Proteomes" id="UP000199608">
    <property type="component" value="Unassembled WGS sequence"/>
</dbReference>
<dbReference type="PROSITE" id="PS50110">
    <property type="entry name" value="RESPONSE_REGULATORY"/>
    <property type="match status" value="1"/>
</dbReference>
<protein>
    <submittedName>
        <fullName evidence="4">Response regulator receiver domain-containing protein</fullName>
    </submittedName>
</protein>
<dbReference type="SMART" id="SM00448">
    <property type="entry name" value="REC"/>
    <property type="match status" value="1"/>
</dbReference>
<dbReference type="EMBL" id="FNLL01000003">
    <property type="protein sequence ID" value="SDT95697.1"/>
    <property type="molecule type" value="Genomic_DNA"/>
</dbReference>
<dbReference type="InterPro" id="IPR050595">
    <property type="entry name" value="Bact_response_regulator"/>
</dbReference>
<evidence type="ECO:0000313" key="5">
    <source>
        <dbReference type="Proteomes" id="UP000199608"/>
    </source>
</evidence>
<accession>A0A1H2EKR4</accession>
<dbReference type="AlphaFoldDB" id="A0A1H2EKR4"/>
<dbReference type="Pfam" id="PF00072">
    <property type="entry name" value="Response_reg"/>
    <property type="match status" value="1"/>
</dbReference>
<reference evidence="5" key="1">
    <citation type="submission" date="2016-10" db="EMBL/GenBank/DDBJ databases">
        <authorList>
            <person name="Varghese N."/>
            <person name="Submissions S."/>
        </authorList>
    </citation>
    <scope>NUCLEOTIDE SEQUENCE [LARGE SCALE GENOMIC DNA]</scope>
    <source>
        <strain evidence="5">DSM 3384</strain>
    </source>
</reference>
<sequence length="130" mass="14589">MSKKVLVVDDDPDVRSFVVTVLEENQYMPLVAQDGVEGLEVIKKEHPDLVILDVLMPRGSGIRLYRKLKTDEDLSQIPIIMFTGITLRSFLKSQKVLDEFKGGEVPKPAIYLEKPVEPEELAAAIKKKLG</sequence>
<dbReference type="InterPro" id="IPR001789">
    <property type="entry name" value="Sig_transdc_resp-reg_receiver"/>
</dbReference>
<dbReference type="Gene3D" id="3.40.50.2300">
    <property type="match status" value="1"/>
</dbReference>
<keyword evidence="5" id="KW-1185">Reference proteome</keyword>
<feature type="domain" description="Response regulatory" evidence="3">
    <location>
        <begin position="4"/>
        <end position="129"/>
    </location>
</feature>
<dbReference type="PANTHER" id="PTHR44591:SF18">
    <property type="entry name" value="REGULATORY PROTEIN"/>
    <property type="match status" value="1"/>
</dbReference>
<dbReference type="SUPFAM" id="SSF52172">
    <property type="entry name" value="CheY-like"/>
    <property type="match status" value="1"/>
</dbReference>
<name>A0A1H2EKR4_9BACT</name>
<evidence type="ECO:0000256" key="2">
    <source>
        <dbReference type="PROSITE-ProRule" id="PRU00169"/>
    </source>
</evidence>
<organism evidence="4 5">
    <name type="scientific">Desulfobacula phenolica</name>
    <dbReference type="NCBI Taxonomy" id="90732"/>
    <lineage>
        <taxon>Bacteria</taxon>
        <taxon>Pseudomonadati</taxon>
        <taxon>Thermodesulfobacteriota</taxon>
        <taxon>Desulfobacteria</taxon>
        <taxon>Desulfobacterales</taxon>
        <taxon>Desulfobacteraceae</taxon>
        <taxon>Desulfobacula</taxon>
    </lineage>
</organism>